<reference evidence="1 2" key="1">
    <citation type="submission" date="2020-02" db="EMBL/GenBank/DDBJ databases">
        <authorList>
            <person name="Ferguson B K."/>
        </authorList>
    </citation>
    <scope>NUCLEOTIDE SEQUENCE [LARGE SCALE GENOMIC DNA]</scope>
</reference>
<organism evidence="1 2">
    <name type="scientific">Trichogramma brassicae</name>
    <dbReference type="NCBI Taxonomy" id="86971"/>
    <lineage>
        <taxon>Eukaryota</taxon>
        <taxon>Metazoa</taxon>
        <taxon>Ecdysozoa</taxon>
        <taxon>Arthropoda</taxon>
        <taxon>Hexapoda</taxon>
        <taxon>Insecta</taxon>
        <taxon>Pterygota</taxon>
        <taxon>Neoptera</taxon>
        <taxon>Endopterygota</taxon>
        <taxon>Hymenoptera</taxon>
        <taxon>Apocrita</taxon>
        <taxon>Proctotrupomorpha</taxon>
        <taxon>Chalcidoidea</taxon>
        <taxon>Trichogrammatidae</taxon>
        <taxon>Trichogramma</taxon>
    </lineage>
</organism>
<protein>
    <submittedName>
        <fullName evidence="1">Uncharacterized protein</fullName>
    </submittedName>
</protein>
<dbReference type="Proteomes" id="UP000479190">
    <property type="component" value="Unassembled WGS sequence"/>
</dbReference>
<proteinExistence type="predicted"/>
<sequence length="126" mass="14422">MSIMNARWRSVQHRRFSQAPKSIISYIYSRCVRRRRRAGLTYVAQQQQQQNVISYRHARSSSFFHIKNAKKVAIRKSHACVSGQGEEANGKEKFKASLCLVAVRWALTQLNSGSSLALKSLRAVRK</sequence>
<accession>A0A6H5J1S8</accession>
<dbReference type="EMBL" id="CADCXV010001361">
    <property type="protein sequence ID" value="CAB0043944.1"/>
    <property type="molecule type" value="Genomic_DNA"/>
</dbReference>
<keyword evidence="2" id="KW-1185">Reference proteome</keyword>
<dbReference type="AlphaFoldDB" id="A0A6H5J1S8"/>
<evidence type="ECO:0000313" key="1">
    <source>
        <dbReference type="EMBL" id="CAB0043944.1"/>
    </source>
</evidence>
<evidence type="ECO:0000313" key="2">
    <source>
        <dbReference type="Proteomes" id="UP000479190"/>
    </source>
</evidence>
<gene>
    <name evidence="1" type="ORF">TBRA_LOCUS15532</name>
</gene>
<name>A0A6H5J1S8_9HYME</name>